<dbReference type="InterPro" id="IPR000156">
    <property type="entry name" value="Ran_bind_dom"/>
</dbReference>
<gene>
    <name evidence="5" type="ORF">UCREL1_11257</name>
</gene>
<dbReference type="HOGENOM" id="CLU_430220_0_0_1"/>
<dbReference type="InterPro" id="IPR011993">
    <property type="entry name" value="PH-like_dom_sf"/>
</dbReference>
<feature type="region of interest" description="Disordered" evidence="3">
    <location>
        <begin position="1"/>
        <end position="108"/>
    </location>
</feature>
<feature type="compositionally biased region" description="Basic and acidic residues" evidence="3">
    <location>
        <begin position="39"/>
        <end position="61"/>
    </location>
</feature>
<feature type="domain" description="RanBD1" evidence="4">
    <location>
        <begin position="265"/>
        <end position="409"/>
    </location>
</feature>
<dbReference type="KEGG" id="ela:UCREL1_11257"/>
<evidence type="ECO:0000313" key="6">
    <source>
        <dbReference type="Proteomes" id="UP000012174"/>
    </source>
</evidence>
<feature type="compositionally biased region" description="Polar residues" evidence="3">
    <location>
        <begin position="507"/>
        <end position="516"/>
    </location>
</feature>
<comment type="subcellular location">
    <subcellularLocation>
        <location evidence="1">Nucleus</location>
    </subcellularLocation>
</comment>
<feature type="compositionally biased region" description="Basic and acidic residues" evidence="3">
    <location>
        <begin position="79"/>
        <end position="96"/>
    </location>
</feature>
<feature type="region of interest" description="Disordered" evidence="3">
    <location>
        <begin position="130"/>
        <end position="178"/>
    </location>
</feature>
<feature type="compositionally biased region" description="Low complexity" evidence="3">
    <location>
        <begin position="581"/>
        <end position="598"/>
    </location>
</feature>
<dbReference type="OrthoDB" id="185618at2759"/>
<feature type="region of interest" description="Disordered" evidence="3">
    <location>
        <begin position="456"/>
        <end position="636"/>
    </location>
</feature>
<dbReference type="InterPro" id="IPR045255">
    <property type="entry name" value="RanBP1-like"/>
</dbReference>
<protein>
    <submittedName>
        <fullName evidence="5">Putative dead deah box protein</fullName>
    </submittedName>
</protein>
<dbReference type="PROSITE" id="PS50196">
    <property type="entry name" value="RANBD1"/>
    <property type="match status" value="1"/>
</dbReference>
<reference evidence="6" key="1">
    <citation type="journal article" date="2013" name="Genome Announc.">
        <title>Draft genome sequence of the grapevine dieback fungus Eutypa lata UCR-EL1.</title>
        <authorList>
            <person name="Blanco-Ulate B."/>
            <person name="Rolshausen P.E."/>
            <person name="Cantu D."/>
        </authorList>
    </citation>
    <scope>NUCLEOTIDE SEQUENCE [LARGE SCALE GENOMIC DNA]</scope>
    <source>
        <strain evidence="6">UCR-EL1</strain>
    </source>
</reference>
<evidence type="ECO:0000256" key="2">
    <source>
        <dbReference type="ARBA" id="ARBA00023242"/>
    </source>
</evidence>
<proteinExistence type="predicted"/>
<dbReference type="Gene3D" id="2.30.29.30">
    <property type="entry name" value="Pleckstrin-homology domain (PH domain)/Phosphotyrosine-binding domain (PTB)"/>
    <property type="match status" value="1"/>
</dbReference>
<feature type="compositionally biased region" description="Polar residues" evidence="3">
    <location>
        <begin position="62"/>
        <end position="78"/>
    </location>
</feature>
<feature type="compositionally biased region" description="Low complexity" evidence="3">
    <location>
        <begin position="97"/>
        <end position="108"/>
    </location>
</feature>
<feature type="compositionally biased region" description="Low complexity" evidence="3">
    <location>
        <begin position="130"/>
        <end position="154"/>
    </location>
</feature>
<dbReference type="Proteomes" id="UP000012174">
    <property type="component" value="Unassembled WGS sequence"/>
</dbReference>
<accession>M7SCC6</accession>
<keyword evidence="6" id="KW-1185">Reference proteome</keyword>
<dbReference type="AlphaFoldDB" id="M7SCC6"/>
<dbReference type="SUPFAM" id="SSF50729">
    <property type="entry name" value="PH domain-like"/>
    <property type="match status" value="1"/>
</dbReference>
<dbReference type="EMBL" id="KB707542">
    <property type="protein sequence ID" value="EMR61812.1"/>
    <property type="molecule type" value="Genomic_DNA"/>
</dbReference>
<dbReference type="PANTHER" id="PTHR23138">
    <property type="entry name" value="RAN BINDING PROTEIN"/>
    <property type="match status" value="1"/>
</dbReference>
<dbReference type="SMART" id="SM00160">
    <property type="entry name" value="RanBD"/>
    <property type="match status" value="1"/>
</dbReference>
<dbReference type="STRING" id="1287681.M7SCC6"/>
<name>M7SCC6_EUTLA</name>
<evidence type="ECO:0000259" key="4">
    <source>
        <dbReference type="PROSITE" id="PS50196"/>
    </source>
</evidence>
<dbReference type="eggNOG" id="KOG0864">
    <property type="taxonomic scope" value="Eukaryota"/>
</dbReference>
<keyword evidence="2" id="KW-0539">Nucleus</keyword>
<feature type="compositionally biased region" description="Basic residues" evidence="3">
    <location>
        <begin position="566"/>
        <end position="578"/>
    </location>
</feature>
<dbReference type="Pfam" id="PF00638">
    <property type="entry name" value="Ran_BP1"/>
    <property type="match status" value="2"/>
</dbReference>
<sequence>MKDQISSPKKKRVYDEVDELNQAGQDPNGDVSPIGSNGRTDRSEPEKKRPRDVSSEIRKVSSDTNHSTASTESQQPKSAESKTDKATDATTSEKAKNTTSTTSASAFSTSGLAGFASQGSPFLQAGTKSLSSFASASGSQSPFSSTQSPAPSAFGGSALSNGASPFGQIAGASKPFGGSSFGGSAFGGGFGGAIGGNKLTTFGSASQSFKSSKPAKPFGAPESDGEEGDDNEESGSEDDAKVASEDRDGDEKSTTADDKKKTKLQRVEVEDGEAGEASILSVRCKLYNLNKETKTWKERGAGNMKINVPLSCVDIDEDTGAPIHGSFDASALEDAETKVVRLIMRQDATHKVILNTVVIPAMSFQYKDGGGSVAYLLFTAIEGDGDAVPMQIKMKPENAKNFLNEVEKELDVAAAEEPIIAAAEEPVIAAAEEPVIVAVEELVIAAAEEPVIVAAEEPDTAATREADIAPIGKSNTAATDLSPPPQNTTRSRRSRLRPSTVGIDSGYHSSPHSQSMDAPHEKEDVADTVPDSSGHDVVAKGTSRRSDRKRQVTPTKKASKGVSKSTTRKVGKKVSKKVNKNDSPTSSTTTDSDTSGRSSTKRKASDIEADTKGPMTRARKKRLSDSSVESAEVALP</sequence>
<feature type="compositionally biased region" description="Acidic residues" evidence="3">
    <location>
        <begin position="223"/>
        <end position="237"/>
    </location>
</feature>
<dbReference type="GO" id="GO:0005634">
    <property type="term" value="C:nucleus"/>
    <property type="evidence" value="ECO:0007669"/>
    <property type="project" value="UniProtKB-SubCell"/>
</dbReference>
<feature type="compositionally biased region" description="Basic and acidic residues" evidence="3">
    <location>
        <begin position="238"/>
        <end position="266"/>
    </location>
</feature>
<feature type="region of interest" description="Disordered" evidence="3">
    <location>
        <begin position="203"/>
        <end position="266"/>
    </location>
</feature>
<evidence type="ECO:0000313" key="5">
    <source>
        <dbReference type="EMBL" id="EMR61812.1"/>
    </source>
</evidence>
<dbReference type="PANTHER" id="PTHR23138:SF142">
    <property type="entry name" value="RAN-BINDING PROTEIN 3B-RELATED"/>
    <property type="match status" value="1"/>
</dbReference>
<evidence type="ECO:0000256" key="1">
    <source>
        <dbReference type="ARBA" id="ARBA00004123"/>
    </source>
</evidence>
<evidence type="ECO:0000256" key="3">
    <source>
        <dbReference type="SAM" id="MobiDB-lite"/>
    </source>
</evidence>
<organism evidence="5 6">
    <name type="scientific">Eutypa lata (strain UCR-EL1)</name>
    <name type="common">Grapevine dieback disease fungus</name>
    <name type="synonym">Eutypa armeniacae</name>
    <dbReference type="NCBI Taxonomy" id="1287681"/>
    <lineage>
        <taxon>Eukaryota</taxon>
        <taxon>Fungi</taxon>
        <taxon>Dikarya</taxon>
        <taxon>Ascomycota</taxon>
        <taxon>Pezizomycotina</taxon>
        <taxon>Sordariomycetes</taxon>
        <taxon>Xylariomycetidae</taxon>
        <taxon>Xylariales</taxon>
        <taxon>Diatrypaceae</taxon>
        <taxon>Eutypa</taxon>
    </lineage>
</organism>